<name>D9PX49_METTM</name>
<protein>
    <recommendedName>
        <fullName evidence="1">UPF0305 protein MTBMA_c12070</fullName>
    </recommendedName>
</protein>
<organism evidence="2 3">
    <name type="scientific">Methanothermobacter marburgensis (strain ATCC BAA-927 / DSM 2133 / JCM 14651 / NBRC 100331 / OCM 82 / Marburg)</name>
    <name type="common">Methanobacterium thermoautotrophicum</name>
    <dbReference type="NCBI Taxonomy" id="79929"/>
    <lineage>
        <taxon>Archaea</taxon>
        <taxon>Methanobacteriati</taxon>
        <taxon>Methanobacteriota</taxon>
        <taxon>Methanomada group</taxon>
        <taxon>Methanobacteria</taxon>
        <taxon>Methanobacteriales</taxon>
        <taxon>Methanobacteriaceae</taxon>
        <taxon>Methanothermobacter</taxon>
    </lineage>
</organism>
<dbReference type="GeneID" id="77399980"/>
<dbReference type="HAMAP" id="MF_00763">
    <property type="entry name" value="UPF0305"/>
    <property type="match status" value="1"/>
</dbReference>
<comment type="similarity">
    <text evidence="1">Belongs to the UPF0305 family.</text>
</comment>
<sequence length="166" mass="18635">MLRDPASLKTILRECAASISIFDIIRIREFIERECAHVPRGYREAYIKTYTGIAVEAVLALKGGVGDITADRKSLLRTLKRLYDTSSPLIVVLTVIYRNFILSEPLHPVGTPFPGSYSVTEEHGTYYCPVKDKQKDNPSALCDICIAEQTPMTQEMTSDREKPVKP</sequence>
<dbReference type="PATRIC" id="fig|79929.8.peg.1173"/>
<evidence type="ECO:0000313" key="3">
    <source>
        <dbReference type="Proteomes" id="UP000000345"/>
    </source>
</evidence>
<dbReference type="Proteomes" id="UP000000345">
    <property type="component" value="Chromosome"/>
</dbReference>
<dbReference type="InterPro" id="IPR019215">
    <property type="entry name" value="DUF2115"/>
</dbReference>
<keyword evidence="3" id="KW-1185">Reference proteome</keyword>
<gene>
    <name evidence="2" type="ordered locus">MTBMA_c12070</name>
</gene>
<evidence type="ECO:0000256" key="1">
    <source>
        <dbReference type="HAMAP-Rule" id="MF_00763"/>
    </source>
</evidence>
<proteinExistence type="inferred from homology"/>
<reference evidence="2 3" key="2">
    <citation type="journal article" date="2010" name="J. Bacteriol.">
        <title>Complete genome sequence of Methanothermobacter marburgensis, a methanoarchaeon model organism.</title>
        <authorList>
            <person name="Liesegang H."/>
            <person name="Kaster A.K."/>
            <person name="Wiezer A."/>
            <person name="Goenrich M."/>
            <person name="Wollherr A."/>
            <person name="Seedorf H."/>
            <person name="Gottschalk G."/>
            <person name="Thauer R.K."/>
        </authorList>
    </citation>
    <scope>NUCLEOTIDE SEQUENCE [LARGE SCALE GENOMIC DNA]</scope>
    <source>
        <strain evidence="3">ATCC BAA-927 / DSM 2133 / JCM 14651 / NBRC 100331 / OCM 82 / Marburg</strain>
    </source>
</reference>
<dbReference type="PaxDb" id="79929-MTBMA_c12070"/>
<dbReference type="AlphaFoldDB" id="D9PX49"/>
<dbReference type="RefSeq" id="WP_013296019.1">
    <property type="nucleotide sequence ID" value="NC_014408.1"/>
</dbReference>
<reference key="1">
    <citation type="submission" date="2009-08" db="EMBL/GenBank/DDBJ databases">
        <title>The genome sequence of Methanothermobacter marburgensis.</title>
        <authorList>
            <person name="Kaster A."/>
            <person name="Seedorf H."/>
            <person name="Goenrich M."/>
            <person name="Wiezer A."/>
            <person name="Liesegang H."/>
            <person name="Thauer R."/>
            <person name="Gottschalk G."/>
        </authorList>
    </citation>
    <scope>NUCLEOTIDE SEQUENCE</scope>
    <source>
        <strain>Marburg</strain>
    </source>
</reference>
<dbReference type="NCBIfam" id="NF002180">
    <property type="entry name" value="PRK01022.2-5"/>
    <property type="match status" value="1"/>
</dbReference>
<accession>D9PX49</accession>
<dbReference type="STRING" id="79929.MTBMA_c12070"/>
<dbReference type="KEGG" id="mmg:MTBMA_c12070"/>
<dbReference type="HOGENOM" id="CLU_089549_1_0_2"/>
<dbReference type="EMBL" id="CP001710">
    <property type="protein sequence ID" value="ADL58797.1"/>
    <property type="molecule type" value="Genomic_DNA"/>
</dbReference>
<evidence type="ECO:0000313" key="2">
    <source>
        <dbReference type="EMBL" id="ADL58797.1"/>
    </source>
</evidence>
<dbReference type="Pfam" id="PF09888">
    <property type="entry name" value="DUF2115"/>
    <property type="match status" value="1"/>
</dbReference>
<dbReference type="OrthoDB" id="81482at2157"/>